<keyword evidence="4" id="KW-1185">Reference proteome</keyword>
<accession>A0A067LD22</accession>
<feature type="transmembrane region" description="Helical" evidence="1">
    <location>
        <begin position="18"/>
        <end position="39"/>
    </location>
</feature>
<dbReference type="OrthoDB" id="1689146at2759"/>
<dbReference type="InterPro" id="IPR007658">
    <property type="entry name" value="DUF594"/>
</dbReference>
<feature type="domain" description="DUF4220" evidence="2">
    <location>
        <begin position="1"/>
        <end position="130"/>
    </location>
</feature>
<dbReference type="EMBL" id="KK914219">
    <property type="protein sequence ID" value="KDP46381.1"/>
    <property type="molecule type" value="Genomic_DNA"/>
</dbReference>
<sequence length="441" mass="50918">MYDVLYTRAPINYSGTSFVRRAICFLCLACSLCGFAILFRHADVQIFKILVSRKYDKKVDISITYLLLAGAITLELYALLTILCSDWSVLYLIKEQRNKFVDAALQVFAHKVSRPPRWSNQIQQLNMLHYCISKEPTVLNKILNKLIRRIPKNTPCAQLLEGWDQRYKRFRLTQSVGVDDTLKELIIKQIEEVRGQRVWQAFTKRGEWALERYKCLDQFKWSIGTDHTNEANQQTSFGRAITIWHLATDVCYGRESSESKSTNKELSKRLSDYMMYLLAVRPHMLSIGTGSILFQGASKKLGEFLSVIISSPTDAATKKGKTDEKTMIQHFLEKLLQKSSEETVVRVSNKHNNVEISAESEYVIISSWNLVLDAKLLSELLIDREDKWSLLCSIWTEMLFYAASNCPWVHHTEQLRRGGGLITFAWILLNHETNKFNISMY</sequence>
<feature type="transmembrane region" description="Helical" evidence="1">
    <location>
        <begin position="59"/>
        <end position="80"/>
    </location>
</feature>
<protein>
    <recommendedName>
        <fullName evidence="2">DUF4220 domain-containing protein</fullName>
    </recommendedName>
</protein>
<keyword evidence="1" id="KW-0472">Membrane</keyword>
<dbReference type="Pfam" id="PF04578">
    <property type="entry name" value="DUF594"/>
    <property type="match status" value="1"/>
</dbReference>
<dbReference type="AlphaFoldDB" id="A0A067LD22"/>
<keyword evidence="1" id="KW-1133">Transmembrane helix</keyword>
<dbReference type="Pfam" id="PF13968">
    <property type="entry name" value="DUF4220"/>
    <property type="match status" value="1"/>
</dbReference>
<gene>
    <name evidence="3" type="ORF">JCGZ_10221</name>
</gene>
<evidence type="ECO:0000259" key="2">
    <source>
        <dbReference type="Pfam" id="PF13968"/>
    </source>
</evidence>
<name>A0A067LD22_JATCU</name>
<evidence type="ECO:0000313" key="4">
    <source>
        <dbReference type="Proteomes" id="UP000027138"/>
    </source>
</evidence>
<keyword evidence="1" id="KW-0812">Transmembrane</keyword>
<organism evidence="3 4">
    <name type="scientific">Jatropha curcas</name>
    <name type="common">Barbados nut</name>
    <dbReference type="NCBI Taxonomy" id="180498"/>
    <lineage>
        <taxon>Eukaryota</taxon>
        <taxon>Viridiplantae</taxon>
        <taxon>Streptophyta</taxon>
        <taxon>Embryophyta</taxon>
        <taxon>Tracheophyta</taxon>
        <taxon>Spermatophyta</taxon>
        <taxon>Magnoliopsida</taxon>
        <taxon>eudicotyledons</taxon>
        <taxon>Gunneridae</taxon>
        <taxon>Pentapetalae</taxon>
        <taxon>rosids</taxon>
        <taxon>fabids</taxon>
        <taxon>Malpighiales</taxon>
        <taxon>Euphorbiaceae</taxon>
        <taxon>Crotonoideae</taxon>
        <taxon>Jatropheae</taxon>
        <taxon>Jatropha</taxon>
    </lineage>
</organism>
<reference evidence="3 4" key="1">
    <citation type="journal article" date="2014" name="PLoS ONE">
        <title>Global Analysis of Gene Expression Profiles in Physic Nut (Jatropha curcas L.) Seedlings Exposed to Salt Stress.</title>
        <authorList>
            <person name="Zhang L."/>
            <person name="Zhang C."/>
            <person name="Wu P."/>
            <person name="Chen Y."/>
            <person name="Li M."/>
            <person name="Jiang H."/>
            <person name="Wu G."/>
        </authorList>
    </citation>
    <scope>NUCLEOTIDE SEQUENCE [LARGE SCALE GENOMIC DNA]</scope>
    <source>
        <strain evidence="4">cv. GZQX0401</strain>
        <tissue evidence="3">Young leaves</tissue>
    </source>
</reference>
<dbReference type="PANTHER" id="PTHR31325">
    <property type="entry name" value="OS01G0798800 PROTEIN-RELATED"/>
    <property type="match status" value="1"/>
</dbReference>
<evidence type="ECO:0000313" key="3">
    <source>
        <dbReference type="EMBL" id="KDP46381.1"/>
    </source>
</evidence>
<dbReference type="STRING" id="180498.A0A067LD22"/>
<dbReference type="InterPro" id="IPR025315">
    <property type="entry name" value="DUF4220"/>
</dbReference>
<proteinExistence type="predicted"/>
<dbReference type="Proteomes" id="UP000027138">
    <property type="component" value="Unassembled WGS sequence"/>
</dbReference>
<evidence type="ECO:0000256" key="1">
    <source>
        <dbReference type="SAM" id="Phobius"/>
    </source>
</evidence>